<dbReference type="AlphaFoldDB" id="A0A9Q4CBU3"/>
<dbReference type="SUPFAM" id="SSF52833">
    <property type="entry name" value="Thioredoxin-like"/>
    <property type="match status" value="1"/>
</dbReference>
<dbReference type="InterPro" id="IPR012336">
    <property type="entry name" value="Thioredoxin-like_fold"/>
</dbReference>
<keyword evidence="1" id="KW-0472">Membrane</keyword>
<dbReference type="RefSeq" id="WP_200250283.1">
    <property type="nucleotide sequence ID" value="NZ_JAENIQ020000006.1"/>
</dbReference>
<evidence type="ECO:0000313" key="3">
    <source>
        <dbReference type="EMBL" id="MCX7469298.1"/>
    </source>
</evidence>
<sequence length="231" mass="24811">MSTKIKSPNEKGHGFLWALLAVLGVAVVVIGYIVISGSEEEPVEIQPVSFTVEHRDDAIILASEGTDADTPSVDLYEDYSCPHCAELAEATDEEMKEAITEGELVVNIRTLAFVSAGEGKHSTLAGTAAMTIADSGDAEAYWNFRKTLMDRQSKIFGKWSYDDFADAAQQAGADDAVVEKIRSGADQEEFDGVAADNAQKLNDETGHVSSPRIIRDGVDVPLDNWVATVTG</sequence>
<dbReference type="EMBL" id="JAPMKU010000006">
    <property type="protein sequence ID" value="MCX7469298.1"/>
    <property type="molecule type" value="Genomic_DNA"/>
</dbReference>
<name>A0A9Q4CBU3_9CORY</name>
<comment type="caution">
    <text evidence="3">The sequence shown here is derived from an EMBL/GenBank/DDBJ whole genome shotgun (WGS) entry which is preliminary data.</text>
</comment>
<gene>
    <name evidence="3" type="ORF">OS129_10500</name>
</gene>
<feature type="domain" description="Thioredoxin-like fold" evidence="2">
    <location>
        <begin position="71"/>
        <end position="219"/>
    </location>
</feature>
<dbReference type="Pfam" id="PF13462">
    <property type="entry name" value="Thioredoxin_4"/>
    <property type="match status" value="1"/>
</dbReference>
<keyword evidence="1" id="KW-0812">Transmembrane</keyword>
<feature type="transmembrane region" description="Helical" evidence="1">
    <location>
        <begin position="12"/>
        <end position="35"/>
    </location>
</feature>
<reference evidence="3" key="1">
    <citation type="submission" date="2022-11" db="EMBL/GenBank/DDBJ databases">
        <title>Corynebacterium sp. isolated from Penguins.</title>
        <authorList>
            <person name="Sedlar K."/>
            <person name="Svec P."/>
        </authorList>
    </citation>
    <scope>NUCLEOTIDE SEQUENCE</scope>
    <source>
        <strain evidence="3">P7374</strain>
    </source>
</reference>
<accession>A0A9Q4CBU3</accession>
<dbReference type="Proteomes" id="UP001071478">
    <property type="component" value="Unassembled WGS sequence"/>
</dbReference>
<keyword evidence="1" id="KW-1133">Transmembrane helix</keyword>
<dbReference type="Gene3D" id="3.40.30.10">
    <property type="entry name" value="Glutaredoxin"/>
    <property type="match status" value="1"/>
</dbReference>
<dbReference type="InterPro" id="IPR036249">
    <property type="entry name" value="Thioredoxin-like_sf"/>
</dbReference>
<evidence type="ECO:0000256" key="1">
    <source>
        <dbReference type="SAM" id="Phobius"/>
    </source>
</evidence>
<proteinExistence type="predicted"/>
<protein>
    <submittedName>
        <fullName evidence="3">Thioredoxin domain-containing protein</fullName>
    </submittedName>
</protein>
<evidence type="ECO:0000259" key="2">
    <source>
        <dbReference type="Pfam" id="PF13462"/>
    </source>
</evidence>
<organism evidence="3 4">
    <name type="scientific">Corynebacterium pygosceleis</name>
    <dbReference type="NCBI Taxonomy" id="2800406"/>
    <lineage>
        <taxon>Bacteria</taxon>
        <taxon>Bacillati</taxon>
        <taxon>Actinomycetota</taxon>
        <taxon>Actinomycetes</taxon>
        <taxon>Mycobacteriales</taxon>
        <taxon>Corynebacteriaceae</taxon>
        <taxon>Corynebacterium</taxon>
    </lineage>
</organism>
<dbReference type="CDD" id="cd02972">
    <property type="entry name" value="DsbA_family"/>
    <property type="match status" value="1"/>
</dbReference>
<evidence type="ECO:0000313" key="4">
    <source>
        <dbReference type="Proteomes" id="UP001071478"/>
    </source>
</evidence>